<evidence type="ECO:0000313" key="8">
    <source>
        <dbReference type="Proteomes" id="UP001642409"/>
    </source>
</evidence>
<evidence type="ECO:0000256" key="2">
    <source>
        <dbReference type="ARBA" id="ARBA00022801"/>
    </source>
</evidence>
<evidence type="ECO:0000256" key="1">
    <source>
        <dbReference type="ARBA" id="ARBA00022723"/>
    </source>
</evidence>
<sequence>MYLISSYETIEDKTQHMKIRHNMTSKVFTIFTYLKHTVYVHSHQIQLYLGTQYRTQLEPKKQTYHYKVQNSTFEANARICDILNGECTNVNADRSVDVYLAGGYPIIFVKEDMI</sequence>
<dbReference type="InterPro" id="IPR015340">
    <property type="entry name" value="A_amylase_C_dom"/>
</dbReference>
<feature type="domain" description="Alpha-amylase" evidence="5">
    <location>
        <begin position="60"/>
        <end position="113"/>
    </location>
</feature>
<dbReference type="Gene3D" id="2.60.40.1180">
    <property type="entry name" value="Golgi alpha-mannosidase II"/>
    <property type="match status" value="1"/>
</dbReference>
<dbReference type="Pfam" id="PF09260">
    <property type="entry name" value="A_amylase_dom_C"/>
    <property type="match status" value="1"/>
</dbReference>
<dbReference type="AlphaFoldDB" id="A0AA86UKK2"/>
<dbReference type="SUPFAM" id="SSF51011">
    <property type="entry name" value="Glycosyl hydrolase domain"/>
    <property type="match status" value="1"/>
</dbReference>
<keyword evidence="8" id="KW-1185">Reference proteome</keyword>
<evidence type="ECO:0000259" key="5">
    <source>
        <dbReference type="Pfam" id="PF09260"/>
    </source>
</evidence>
<dbReference type="GO" id="GO:0004556">
    <property type="term" value="F:alpha-amylase activity"/>
    <property type="evidence" value="ECO:0007669"/>
    <property type="project" value="InterPro"/>
</dbReference>
<gene>
    <name evidence="6" type="ORF">HINF_LOCUS42482</name>
    <name evidence="7" type="ORF">HINF_LOCUS46568</name>
</gene>
<keyword evidence="2" id="KW-0378">Hydrolase</keyword>
<keyword evidence="4" id="KW-0326">Glycosidase</keyword>
<evidence type="ECO:0000313" key="6">
    <source>
        <dbReference type="EMBL" id="CAI9954837.1"/>
    </source>
</evidence>
<dbReference type="GO" id="GO:0005509">
    <property type="term" value="F:calcium ion binding"/>
    <property type="evidence" value="ECO:0007669"/>
    <property type="project" value="InterPro"/>
</dbReference>
<accession>A0AA86UKK2</accession>
<dbReference type="EMBL" id="CATOUU010000851">
    <property type="protein sequence ID" value="CAI9954837.1"/>
    <property type="molecule type" value="Genomic_DNA"/>
</dbReference>
<comment type="caution">
    <text evidence="6">The sequence shown here is derived from an EMBL/GenBank/DDBJ whole genome shotgun (WGS) entry which is preliminary data.</text>
</comment>
<dbReference type="Proteomes" id="UP001642409">
    <property type="component" value="Unassembled WGS sequence"/>
</dbReference>
<evidence type="ECO:0000256" key="3">
    <source>
        <dbReference type="ARBA" id="ARBA00023277"/>
    </source>
</evidence>
<keyword evidence="1" id="KW-0479">Metal-binding</keyword>
<proteinExistence type="predicted"/>
<organism evidence="6">
    <name type="scientific">Hexamita inflata</name>
    <dbReference type="NCBI Taxonomy" id="28002"/>
    <lineage>
        <taxon>Eukaryota</taxon>
        <taxon>Metamonada</taxon>
        <taxon>Diplomonadida</taxon>
        <taxon>Hexamitidae</taxon>
        <taxon>Hexamitinae</taxon>
        <taxon>Hexamita</taxon>
    </lineage>
</organism>
<reference evidence="6" key="1">
    <citation type="submission" date="2023-06" db="EMBL/GenBank/DDBJ databases">
        <authorList>
            <person name="Kurt Z."/>
        </authorList>
    </citation>
    <scope>NUCLEOTIDE SEQUENCE</scope>
</reference>
<protein>
    <submittedName>
        <fullName evidence="6">Alpha amylase</fullName>
    </submittedName>
    <submittedName>
        <fullName evidence="7">Alpha_amylase</fullName>
    </submittedName>
</protein>
<evidence type="ECO:0000313" key="7">
    <source>
        <dbReference type="EMBL" id="CAL6055486.1"/>
    </source>
</evidence>
<keyword evidence="3" id="KW-0119">Carbohydrate metabolism</keyword>
<dbReference type="InterPro" id="IPR013780">
    <property type="entry name" value="Glyco_hydro_b"/>
</dbReference>
<name>A0AA86UKK2_9EUKA</name>
<evidence type="ECO:0000256" key="4">
    <source>
        <dbReference type="ARBA" id="ARBA00023295"/>
    </source>
</evidence>
<dbReference type="EMBL" id="CAXDID020000206">
    <property type="protein sequence ID" value="CAL6055486.1"/>
    <property type="molecule type" value="Genomic_DNA"/>
</dbReference>
<reference evidence="7 8" key="2">
    <citation type="submission" date="2024-07" db="EMBL/GenBank/DDBJ databases">
        <authorList>
            <person name="Akdeniz Z."/>
        </authorList>
    </citation>
    <scope>NUCLEOTIDE SEQUENCE [LARGE SCALE GENOMIC DNA]</scope>
</reference>
<dbReference type="GO" id="GO:0016052">
    <property type="term" value="P:carbohydrate catabolic process"/>
    <property type="evidence" value="ECO:0007669"/>
    <property type="project" value="InterPro"/>
</dbReference>